<protein>
    <submittedName>
        <fullName evidence="2">Uncharacterized protein</fullName>
    </submittedName>
</protein>
<dbReference type="AlphaFoldDB" id="A0A1X0VEL7"/>
<dbReference type="RefSeq" id="WP_080519004.1">
    <property type="nucleotide sequence ID" value="NZ_MPLS01000009.1"/>
</dbReference>
<keyword evidence="1" id="KW-0812">Transmembrane</keyword>
<reference evidence="2 3" key="1">
    <citation type="journal article" date="2017" name="Front. Microbiol.">
        <title>Genomic Characterization of Dairy Associated Leuconostoc Species and Diversity of Leuconostocs in Undefined Mixed Mesophilic Starter Cultures.</title>
        <authorList>
            <person name="Frantzen C.A."/>
            <person name="Kot W."/>
            <person name="Pedersen T.B."/>
            <person name="Ardo Y.M."/>
            <person name="Broadbent J.R."/>
            <person name="Neve H."/>
            <person name="Hansen L.H."/>
            <person name="Dal Bello F."/>
            <person name="Ostlie H.M."/>
            <person name="Kleppen H.P."/>
            <person name="Vogensen F.K."/>
            <person name="Holo H."/>
        </authorList>
    </citation>
    <scope>NUCLEOTIDE SEQUENCE [LARGE SCALE GENOMIC DNA]</scope>
    <source>
        <strain evidence="2 3">LMGCF08</strain>
    </source>
</reference>
<organism evidence="2 3">
    <name type="scientific">Leuconostoc pseudomesenteroides</name>
    <dbReference type="NCBI Taxonomy" id="33968"/>
    <lineage>
        <taxon>Bacteria</taxon>
        <taxon>Bacillati</taxon>
        <taxon>Bacillota</taxon>
        <taxon>Bacilli</taxon>
        <taxon>Lactobacillales</taxon>
        <taxon>Lactobacillaceae</taxon>
        <taxon>Leuconostoc</taxon>
    </lineage>
</organism>
<gene>
    <name evidence="2" type="ORF">BMR96_03660</name>
</gene>
<keyword evidence="1" id="KW-0472">Membrane</keyword>
<sequence>MRTDTISRDDTQDFEIAALKTEVNYRVNITNQNIDSLDEKFKISNELFIKNQNNMSRLITDANSKINDLNRRLDRQSYALCLLFGIVIGLLAKVYFFN</sequence>
<dbReference type="STRING" id="33968.BMS77_02150"/>
<dbReference type="Proteomes" id="UP000192288">
    <property type="component" value="Unassembled WGS sequence"/>
</dbReference>
<evidence type="ECO:0000256" key="1">
    <source>
        <dbReference type="SAM" id="Phobius"/>
    </source>
</evidence>
<dbReference type="EMBL" id="MPLS01000009">
    <property type="protein sequence ID" value="ORI98039.1"/>
    <property type="molecule type" value="Genomic_DNA"/>
</dbReference>
<accession>A0A1X0VEL7</accession>
<evidence type="ECO:0000313" key="3">
    <source>
        <dbReference type="Proteomes" id="UP000192288"/>
    </source>
</evidence>
<evidence type="ECO:0000313" key="2">
    <source>
        <dbReference type="EMBL" id="ORI98039.1"/>
    </source>
</evidence>
<keyword evidence="1" id="KW-1133">Transmembrane helix</keyword>
<name>A0A1X0VEL7_LEUPS</name>
<proteinExistence type="predicted"/>
<comment type="caution">
    <text evidence="2">The sequence shown here is derived from an EMBL/GenBank/DDBJ whole genome shotgun (WGS) entry which is preliminary data.</text>
</comment>
<feature type="transmembrane region" description="Helical" evidence="1">
    <location>
        <begin position="78"/>
        <end position="97"/>
    </location>
</feature>